<reference evidence="8" key="1">
    <citation type="journal article" date="2019" name="Int. J. Syst. Evol. Microbiol.">
        <title>The Global Catalogue of Microorganisms (GCM) 10K type strain sequencing project: providing services to taxonomists for standard genome sequencing and annotation.</title>
        <authorList>
            <consortium name="The Broad Institute Genomics Platform"/>
            <consortium name="The Broad Institute Genome Sequencing Center for Infectious Disease"/>
            <person name="Wu L."/>
            <person name="Ma J."/>
        </authorList>
    </citation>
    <scope>NUCLEOTIDE SEQUENCE [LARGE SCALE GENOMIC DNA]</scope>
    <source>
        <strain evidence="8">JCM 18303</strain>
    </source>
</reference>
<feature type="transmembrane region" description="Helical" evidence="6">
    <location>
        <begin position="136"/>
        <end position="158"/>
    </location>
</feature>
<evidence type="ECO:0000256" key="2">
    <source>
        <dbReference type="ARBA" id="ARBA00022475"/>
    </source>
</evidence>
<feature type="transmembrane region" description="Helical" evidence="6">
    <location>
        <begin position="402"/>
        <end position="422"/>
    </location>
</feature>
<comment type="caution">
    <text evidence="7">The sequence shown here is derived from an EMBL/GenBank/DDBJ whole genome shotgun (WGS) entry which is preliminary data.</text>
</comment>
<feature type="transmembrane region" description="Helical" evidence="6">
    <location>
        <begin position="205"/>
        <end position="226"/>
    </location>
</feature>
<dbReference type="EMBL" id="BAABJP010000026">
    <property type="protein sequence ID" value="GAA5162517.1"/>
    <property type="molecule type" value="Genomic_DNA"/>
</dbReference>
<feature type="transmembrane region" description="Helical" evidence="6">
    <location>
        <begin position="52"/>
        <end position="73"/>
    </location>
</feature>
<feature type="transmembrane region" description="Helical" evidence="6">
    <location>
        <begin position="22"/>
        <end position="46"/>
    </location>
</feature>
<accession>A0ABP9QII9</accession>
<feature type="transmembrane region" description="Helical" evidence="6">
    <location>
        <begin position="295"/>
        <end position="316"/>
    </location>
</feature>
<feature type="transmembrane region" description="Helical" evidence="6">
    <location>
        <begin position="238"/>
        <end position="259"/>
    </location>
</feature>
<gene>
    <name evidence="7" type="ORF">GCM10023321_48220</name>
</gene>
<feature type="transmembrane region" description="Helical" evidence="6">
    <location>
        <begin position="373"/>
        <end position="395"/>
    </location>
</feature>
<dbReference type="InterPro" id="IPR050367">
    <property type="entry name" value="APC_superfamily"/>
</dbReference>
<keyword evidence="4 6" id="KW-1133">Transmembrane helix</keyword>
<dbReference type="PIRSF" id="PIRSF006060">
    <property type="entry name" value="AA_transporter"/>
    <property type="match status" value="1"/>
</dbReference>
<sequence length="465" mass="47429">MSRVEHHEAEGLDTGHLRRVQIVALALVSYTPAVALATVPFLLVVGAGHGSWLGALIGAVGIGCVGVAVVTFARRFVVTGTLYSYIDHVFGPWARVVMGSSLLLGYVALIAGVSMTSGIFAGSFLVAAGFESGLNAGPMAVTTTVAMVVAAALAYRGLDTSVRTAVILTVLTLPITVVVTVAVAAHTGLALPAQLRLDGSTFGGIVNGVAAAAVFLVAFESSAALAAETRDPKRNVPLAVMSVPVVLGGCYLLATLLQVPGLMAASDALAAGMSPPAALAVQAGLGQGLAMMTDAALAVANVASLIAFVNYGSRFVATLATDELVPRRLAGVHPRHLSPAAAIVVLSVVAQLVLLVLLAVWPDHLVTGVLPSISTLTVYLWLIPYVLICIGAIVLAARERALTPTLAVSAPAGAAAMVWVYVNALVNPPPAPVSWMAVIFAVTVALVVLALGVRERTARATVETE</sequence>
<dbReference type="Gene3D" id="1.20.1740.10">
    <property type="entry name" value="Amino acid/polyamine transporter I"/>
    <property type="match status" value="1"/>
</dbReference>
<protein>
    <submittedName>
        <fullName evidence="7">APC family permease</fullName>
    </submittedName>
</protein>
<proteinExistence type="predicted"/>
<dbReference type="PANTHER" id="PTHR42770:SF7">
    <property type="entry name" value="MEMBRANE PROTEIN"/>
    <property type="match status" value="1"/>
</dbReference>
<keyword evidence="2" id="KW-1003">Cell membrane</keyword>
<feature type="transmembrane region" description="Helical" evidence="6">
    <location>
        <begin position="434"/>
        <end position="453"/>
    </location>
</feature>
<feature type="transmembrane region" description="Helical" evidence="6">
    <location>
        <begin position="337"/>
        <end position="361"/>
    </location>
</feature>
<dbReference type="Pfam" id="PF13520">
    <property type="entry name" value="AA_permease_2"/>
    <property type="match status" value="1"/>
</dbReference>
<comment type="subcellular location">
    <subcellularLocation>
        <location evidence="1">Cell membrane</location>
        <topology evidence="1">Multi-pass membrane protein</topology>
    </subcellularLocation>
</comment>
<evidence type="ECO:0000256" key="3">
    <source>
        <dbReference type="ARBA" id="ARBA00022692"/>
    </source>
</evidence>
<keyword evidence="5 6" id="KW-0472">Membrane</keyword>
<evidence type="ECO:0000256" key="4">
    <source>
        <dbReference type="ARBA" id="ARBA00022989"/>
    </source>
</evidence>
<dbReference type="PANTHER" id="PTHR42770">
    <property type="entry name" value="AMINO ACID TRANSPORTER-RELATED"/>
    <property type="match status" value="1"/>
</dbReference>
<evidence type="ECO:0000313" key="8">
    <source>
        <dbReference type="Proteomes" id="UP001428817"/>
    </source>
</evidence>
<evidence type="ECO:0000256" key="1">
    <source>
        <dbReference type="ARBA" id="ARBA00004651"/>
    </source>
</evidence>
<feature type="transmembrane region" description="Helical" evidence="6">
    <location>
        <begin position="103"/>
        <end position="130"/>
    </location>
</feature>
<keyword evidence="8" id="KW-1185">Reference proteome</keyword>
<feature type="transmembrane region" description="Helical" evidence="6">
    <location>
        <begin position="165"/>
        <end position="185"/>
    </location>
</feature>
<evidence type="ECO:0000256" key="6">
    <source>
        <dbReference type="SAM" id="Phobius"/>
    </source>
</evidence>
<dbReference type="Proteomes" id="UP001428817">
    <property type="component" value="Unassembled WGS sequence"/>
</dbReference>
<evidence type="ECO:0000256" key="5">
    <source>
        <dbReference type="ARBA" id="ARBA00023136"/>
    </source>
</evidence>
<organism evidence="7 8">
    <name type="scientific">Pseudonocardia eucalypti</name>
    <dbReference type="NCBI Taxonomy" id="648755"/>
    <lineage>
        <taxon>Bacteria</taxon>
        <taxon>Bacillati</taxon>
        <taxon>Actinomycetota</taxon>
        <taxon>Actinomycetes</taxon>
        <taxon>Pseudonocardiales</taxon>
        <taxon>Pseudonocardiaceae</taxon>
        <taxon>Pseudonocardia</taxon>
    </lineage>
</organism>
<dbReference type="RefSeq" id="WP_185065877.1">
    <property type="nucleotide sequence ID" value="NZ_BAABJP010000026.1"/>
</dbReference>
<dbReference type="InterPro" id="IPR002293">
    <property type="entry name" value="AA/rel_permease1"/>
</dbReference>
<keyword evidence="3 6" id="KW-0812">Transmembrane</keyword>
<name>A0ABP9QII9_9PSEU</name>
<evidence type="ECO:0000313" key="7">
    <source>
        <dbReference type="EMBL" id="GAA5162517.1"/>
    </source>
</evidence>